<sequence>MERRTVLSMAGATGGMLALSGCLSNGGLFGSNDRINKNGEIAITVDGESFETKSQFQSENVDNESASFHLHESNGRWYMEGKEPVTVAEGIDLLPSFEFETVSGSPVVTIEGTEYDAGESGTEISVRLDGEEIDPTEHEPVDGEEISVEITTESETETETETADDDAADETNAADETGAANETESTSDGEN</sequence>
<evidence type="ECO:0000313" key="2">
    <source>
        <dbReference type="EMBL" id="ELY87990.1"/>
    </source>
</evidence>
<feature type="compositionally biased region" description="Acidic residues" evidence="1">
    <location>
        <begin position="142"/>
        <end position="173"/>
    </location>
</feature>
<proteinExistence type="predicted"/>
<feature type="region of interest" description="Disordered" evidence="1">
    <location>
        <begin position="111"/>
        <end position="191"/>
    </location>
</feature>
<comment type="caution">
    <text evidence="2">The sequence shown here is derived from an EMBL/GenBank/DDBJ whole genome shotgun (WGS) entry which is preliminary data.</text>
</comment>
<dbReference type="PATRIC" id="fig|1230458.4.peg.3306"/>
<protein>
    <submittedName>
        <fullName evidence="2">Uncharacterized protein</fullName>
    </submittedName>
</protein>
<dbReference type="PROSITE" id="PS51257">
    <property type="entry name" value="PROKAR_LIPOPROTEIN"/>
    <property type="match status" value="1"/>
</dbReference>
<dbReference type="RefSeq" id="WP_006826913.1">
    <property type="nucleotide sequence ID" value="NZ_AOIL01000052.1"/>
</dbReference>
<dbReference type="AlphaFoldDB" id="L9ZNB0"/>
<accession>L9ZNB0</accession>
<feature type="compositionally biased region" description="Basic and acidic residues" evidence="1">
    <location>
        <begin position="126"/>
        <end position="141"/>
    </location>
</feature>
<name>L9ZNB0_9EURY</name>
<dbReference type="Proteomes" id="UP000011648">
    <property type="component" value="Unassembled WGS sequence"/>
</dbReference>
<dbReference type="OrthoDB" id="2572at2157"/>
<evidence type="ECO:0000256" key="1">
    <source>
        <dbReference type="SAM" id="MobiDB-lite"/>
    </source>
</evidence>
<reference evidence="2 3" key="1">
    <citation type="journal article" date="2014" name="PLoS Genet.">
        <title>Phylogenetically driven sequencing of extremely halophilic archaea reveals strategies for static and dynamic osmo-response.</title>
        <authorList>
            <person name="Becker E.A."/>
            <person name="Seitzer P.M."/>
            <person name="Tritt A."/>
            <person name="Larsen D."/>
            <person name="Krusor M."/>
            <person name="Yao A.I."/>
            <person name="Wu D."/>
            <person name="Madern D."/>
            <person name="Eisen J.A."/>
            <person name="Darling A.E."/>
            <person name="Facciotti M.T."/>
        </authorList>
    </citation>
    <scope>NUCLEOTIDE SEQUENCE [LARGE SCALE GENOMIC DNA]</scope>
    <source>
        <strain evidence="2 3">DSM 12281</strain>
    </source>
</reference>
<keyword evidence="3" id="KW-1185">Reference proteome</keyword>
<gene>
    <name evidence="2" type="ORF">C484_16304</name>
</gene>
<dbReference type="EMBL" id="AOIL01000052">
    <property type="protein sequence ID" value="ELY87990.1"/>
    <property type="molecule type" value="Genomic_DNA"/>
</dbReference>
<organism evidence="2 3">
    <name type="scientific">Natrialba taiwanensis DSM 12281</name>
    <dbReference type="NCBI Taxonomy" id="1230458"/>
    <lineage>
        <taxon>Archaea</taxon>
        <taxon>Methanobacteriati</taxon>
        <taxon>Methanobacteriota</taxon>
        <taxon>Stenosarchaea group</taxon>
        <taxon>Halobacteria</taxon>
        <taxon>Halobacteriales</taxon>
        <taxon>Natrialbaceae</taxon>
        <taxon>Natrialba</taxon>
    </lineage>
</organism>
<evidence type="ECO:0000313" key="3">
    <source>
        <dbReference type="Proteomes" id="UP000011648"/>
    </source>
</evidence>
<feature type="compositionally biased region" description="Low complexity" evidence="1">
    <location>
        <begin position="174"/>
        <end position="184"/>
    </location>
</feature>